<dbReference type="GeneID" id="60552719"/>
<proteinExistence type="predicted"/>
<sequence>MERTIDYRGPDIHIGTKPSMKSKFDARFRIDIVSKFEGIAQRTVPDR</sequence>
<keyword evidence="2" id="KW-1185">Reference proteome</keyword>
<protein>
    <submittedName>
        <fullName evidence="1">Uncharacterized protein</fullName>
    </submittedName>
</protein>
<name>A0AAI8FRD5_9BURK</name>
<reference evidence="1 2" key="1">
    <citation type="submission" date="2014-06" db="EMBL/GenBank/DDBJ databases">
        <authorList>
            <person name="Bishop-Lilly K.A."/>
            <person name="Broomall S.M."/>
            <person name="Chain P.S."/>
            <person name="Chertkov O."/>
            <person name="Coyne S.R."/>
            <person name="Daligault H.E."/>
            <person name="Davenport K.W."/>
            <person name="Erkkila T."/>
            <person name="Frey K.G."/>
            <person name="Gibbons H.S."/>
            <person name="Gu W."/>
            <person name="Jaissle J."/>
            <person name="Johnson S.L."/>
            <person name="Koroleva G.I."/>
            <person name="Ladner J.T."/>
            <person name="Lo C.-C."/>
            <person name="Minogue T.D."/>
            <person name="Munk C."/>
            <person name="Palacios G.F."/>
            <person name="Redden C.L."/>
            <person name="Rosenzweig C.N."/>
            <person name="Scholz M.B."/>
            <person name="Teshima H."/>
            <person name="Xu Y."/>
        </authorList>
    </citation>
    <scope>NUCLEOTIDE SEQUENCE [LARGE SCALE GENOMIC DNA]</scope>
    <source>
        <strain evidence="1 2">EO147</strain>
    </source>
</reference>
<evidence type="ECO:0000313" key="1">
    <source>
        <dbReference type="EMBL" id="AIO70129.1"/>
    </source>
</evidence>
<dbReference type="AlphaFoldDB" id="A0AAI8FRD5"/>
<accession>A0AAI8FRD5</accession>
<organism evidence="1 2">
    <name type="scientific">Burkholderia oklahomensis</name>
    <dbReference type="NCBI Taxonomy" id="342113"/>
    <lineage>
        <taxon>Bacteria</taxon>
        <taxon>Pseudomonadati</taxon>
        <taxon>Pseudomonadota</taxon>
        <taxon>Betaproteobacteria</taxon>
        <taxon>Burkholderiales</taxon>
        <taxon>Burkholderiaceae</taxon>
        <taxon>Burkholderia</taxon>
        <taxon>pseudomallei group</taxon>
    </lineage>
</organism>
<evidence type="ECO:0000313" key="2">
    <source>
        <dbReference type="Proteomes" id="UP000029424"/>
    </source>
</evidence>
<dbReference type="Proteomes" id="UP000029424">
    <property type="component" value="Chromosome 2"/>
</dbReference>
<dbReference type="KEGG" id="bok:DM82_5682"/>
<dbReference type="EMBL" id="CP008727">
    <property type="protein sequence ID" value="AIO70129.1"/>
    <property type="molecule type" value="Genomic_DNA"/>
</dbReference>
<gene>
    <name evidence="1" type="ORF">DM82_5682</name>
</gene>
<dbReference type="RefSeq" id="WP_010109459.1">
    <property type="nucleotide sequence ID" value="NZ_CADEQG010000009.1"/>
</dbReference>